<evidence type="ECO:0000259" key="1">
    <source>
        <dbReference type="Pfam" id="PF00583"/>
    </source>
</evidence>
<evidence type="ECO:0000313" key="3">
    <source>
        <dbReference type="Proteomes" id="UP000243542"/>
    </source>
</evidence>
<dbReference type="RefSeq" id="WP_098513779.1">
    <property type="nucleotide sequence ID" value="NZ_JBIAKZ010000028.1"/>
</dbReference>
<proteinExistence type="predicted"/>
<dbReference type="Gene3D" id="3.40.630.30">
    <property type="match status" value="1"/>
</dbReference>
<evidence type="ECO:0000313" key="2">
    <source>
        <dbReference type="EMBL" id="PFG49953.1"/>
    </source>
</evidence>
<name>A0A2A9FG97_9PSEU</name>
<gene>
    <name evidence="2" type="ORF">ATK36_5147</name>
</gene>
<dbReference type="Proteomes" id="UP000243542">
    <property type="component" value="Unassembled WGS sequence"/>
</dbReference>
<keyword evidence="3" id="KW-1185">Reference proteome</keyword>
<dbReference type="AlphaFoldDB" id="A0A2A9FG97"/>
<dbReference type="InterPro" id="IPR000182">
    <property type="entry name" value="GNAT_dom"/>
</dbReference>
<reference evidence="2 3" key="1">
    <citation type="submission" date="2017-10" db="EMBL/GenBank/DDBJ databases">
        <title>Sequencing the genomes of 1000 actinobacteria strains.</title>
        <authorList>
            <person name="Klenk H.-P."/>
        </authorList>
    </citation>
    <scope>NUCLEOTIDE SEQUENCE [LARGE SCALE GENOMIC DNA]</scope>
    <source>
        <strain evidence="2 3">DSM 46092</strain>
    </source>
</reference>
<dbReference type="SUPFAM" id="SSF55729">
    <property type="entry name" value="Acyl-CoA N-acyltransferases (Nat)"/>
    <property type="match status" value="1"/>
</dbReference>
<accession>A0A2A9FG97</accession>
<dbReference type="EMBL" id="PDJK01000002">
    <property type="protein sequence ID" value="PFG49953.1"/>
    <property type="molecule type" value="Genomic_DNA"/>
</dbReference>
<protein>
    <recommendedName>
        <fullName evidence="1">N-acetyltransferase domain-containing protein</fullName>
    </recommendedName>
</protein>
<dbReference type="CDD" id="cd04301">
    <property type="entry name" value="NAT_SF"/>
    <property type="match status" value="1"/>
</dbReference>
<organism evidence="2 3">
    <name type="scientific">Amycolatopsis sulphurea</name>
    <dbReference type="NCBI Taxonomy" id="76022"/>
    <lineage>
        <taxon>Bacteria</taxon>
        <taxon>Bacillati</taxon>
        <taxon>Actinomycetota</taxon>
        <taxon>Actinomycetes</taxon>
        <taxon>Pseudonocardiales</taxon>
        <taxon>Pseudonocardiaceae</taxon>
        <taxon>Amycolatopsis</taxon>
    </lineage>
</organism>
<dbReference type="InterPro" id="IPR016181">
    <property type="entry name" value="Acyl_CoA_acyltransferase"/>
</dbReference>
<feature type="domain" description="N-acetyltransferase" evidence="1">
    <location>
        <begin position="62"/>
        <end position="140"/>
    </location>
</feature>
<sequence length="251" mass="27899">MALKTVDYTERPDLWKRMPELFEGVWPEYNLHGDVIPGYWDRLHELFGNYQLVSHDPDTDDVLATARGIPCRWDGSHESLGPGLDAAIVAGFAEHDAGIAPNTLCALGIEVAPRHQGRKLATTMLEALRSTARAAGFGHVIVPLRPTWKDRYPLVPIGRYASWTREDGAAFDPWIRTHLRGGGVVAAAIPESSLITGTIAEWESWTGLSFPETGDYVFPHGLATVRIDREAEMGTYWEPNVWMVHESGLSR</sequence>
<dbReference type="Pfam" id="PF00583">
    <property type="entry name" value="Acetyltransf_1"/>
    <property type="match status" value="1"/>
</dbReference>
<dbReference type="GO" id="GO:0016747">
    <property type="term" value="F:acyltransferase activity, transferring groups other than amino-acyl groups"/>
    <property type="evidence" value="ECO:0007669"/>
    <property type="project" value="InterPro"/>
</dbReference>
<comment type="caution">
    <text evidence="2">The sequence shown here is derived from an EMBL/GenBank/DDBJ whole genome shotgun (WGS) entry which is preliminary data.</text>
</comment>